<proteinExistence type="predicted"/>
<dbReference type="InterPro" id="IPR007313">
    <property type="entry name" value="FxsA"/>
</dbReference>
<evidence type="ECO:0000256" key="1">
    <source>
        <dbReference type="SAM" id="Phobius"/>
    </source>
</evidence>
<dbReference type="OrthoDB" id="4422778at2"/>
<gene>
    <name evidence="2" type="ORF">Cocul_00754</name>
</gene>
<dbReference type="PANTHER" id="PTHR35335:SF1">
    <property type="entry name" value="UPF0716 PROTEIN FXSA"/>
    <property type="match status" value="1"/>
</dbReference>
<name>A0A0Q0U1G5_9CORY</name>
<keyword evidence="1" id="KW-0472">Membrane</keyword>
<sequence length="161" mass="17553">MPLFLAVPYILTEALTFWAVAHLIGVGWALLALILVFFGGLFLATYQMRSIAVSAASGRLRPGEAIGNYGLIATGAVLVALPGFATALLGLLLILPPTRSLIRRSLAKKLRARIEEAGMRSFERVNAYRQRTSYGSFAGGEVIDEEEVQRGSRDVKPEDFR</sequence>
<dbReference type="PATRIC" id="fig|1544416.3.peg.755"/>
<keyword evidence="1" id="KW-0812">Transmembrane</keyword>
<keyword evidence="1" id="KW-1133">Transmembrane helix</keyword>
<evidence type="ECO:0000313" key="3">
    <source>
        <dbReference type="Proteomes" id="UP000050517"/>
    </source>
</evidence>
<accession>A0A0Q0U1G5</accession>
<keyword evidence="3" id="KW-1185">Reference proteome</keyword>
<feature type="transmembrane region" description="Helical" evidence="1">
    <location>
        <begin position="20"/>
        <end position="45"/>
    </location>
</feature>
<feature type="transmembrane region" description="Helical" evidence="1">
    <location>
        <begin position="66"/>
        <end position="95"/>
    </location>
</feature>
<organism evidence="2 3">
    <name type="scientific">Corynebacterium oculi</name>
    <dbReference type="NCBI Taxonomy" id="1544416"/>
    <lineage>
        <taxon>Bacteria</taxon>
        <taxon>Bacillati</taxon>
        <taxon>Actinomycetota</taxon>
        <taxon>Actinomycetes</taxon>
        <taxon>Mycobacteriales</taxon>
        <taxon>Corynebacteriaceae</taxon>
        <taxon>Corynebacterium</taxon>
    </lineage>
</organism>
<comment type="caution">
    <text evidence="2">The sequence shown here is derived from an EMBL/GenBank/DDBJ whole genome shotgun (WGS) entry which is preliminary data.</text>
</comment>
<evidence type="ECO:0000313" key="2">
    <source>
        <dbReference type="EMBL" id="KQB85607.1"/>
    </source>
</evidence>
<dbReference type="NCBIfam" id="NF008528">
    <property type="entry name" value="PRK11463.1-2"/>
    <property type="match status" value="1"/>
</dbReference>
<dbReference type="PANTHER" id="PTHR35335">
    <property type="entry name" value="UPF0716 PROTEIN FXSA"/>
    <property type="match status" value="1"/>
</dbReference>
<dbReference type="GO" id="GO:0016020">
    <property type="term" value="C:membrane"/>
    <property type="evidence" value="ECO:0007669"/>
    <property type="project" value="InterPro"/>
</dbReference>
<protein>
    <submittedName>
        <fullName evidence="2">Phage T7 F exclusion suppressor FxsA</fullName>
    </submittedName>
</protein>
<dbReference type="Pfam" id="PF04186">
    <property type="entry name" value="FxsA"/>
    <property type="match status" value="1"/>
</dbReference>
<dbReference type="RefSeq" id="WP_055121915.1">
    <property type="nucleotide sequence ID" value="NZ_LKST01000001.1"/>
</dbReference>
<reference evidence="2 3" key="1">
    <citation type="submission" date="2015-10" db="EMBL/GenBank/DDBJ databases">
        <title>Corynebacteirum lowii and Corynebacterium oculi species nova, derived from human clinical disease and and emended description of Corynebacterium mastiditis.</title>
        <authorList>
            <person name="Bernard K."/>
            <person name="Pacheco A.L."/>
            <person name="Mcdougall C."/>
            <person name="Burtx T."/>
            <person name="Weibe D."/>
            <person name="Tyler S."/>
            <person name="Olson A.B."/>
            <person name="Cnockaert M."/>
            <person name="Eguchi H."/>
            <person name="Kuwahara T."/>
            <person name="Nakayama-Imaohji H."/>
            <person name="Boudewijins M."/>
            <person name="Van Hoecke F."/>
            <person name="Bernier A.-M."/>
            <person name="Vandamme P."/>
        </authorList>
    </citation>
    <scope>NUCLEOTIDE SEQUENCE [LARGE SCALE GENOMIC DNA]</scope>
    <source>
        <strain evidence="2 3">NML 130210</strain>
    </source>
</reference>
<dbReference type="Proteomes" id="UP000050517">
    <property type="component" value="Unassembled WGS sequence"/>
</dbReference>
<dbReference type="STRING" id="1544416.Cocul_00754"/>
<dbReference type="EMBL" id="LKST01000001">
    <property type="protein sequence ID" value="KQB85607.1"/>
    <property type="molecule type" value="Genomic_DNA"/>
</dbReference>
<dbReference type="AlphaFoldDB" id="A0A0Q0U1G5"/>